<dbReference type="GO" id="GO:0005524">
    <property type="term" value="F:ATP binding"/>
    <property type="evidence" value="ECO:0007669"/>
    <property type="project" value="UniProtKB-KW"/>
</dbReference>
<dbReference type="GO" id="GO:0140662">
    <property type="term" value="F:ATP-dependent protein folding chaperone"/>
    <property type="evidence" value="ECO:0007669"/>
    <property type="project" value="InterPro"/>
</dbReference>
<keyword evidence="1" id="KW-0547">Nucleotide-binding</keyword>
<gene>
    <name evidence="3" type="ORF">ZOSMA_193G00470</name>
</gene>
<dbReference type="STRING" id="29655.A0A0K9PPC2"/>
<evidence type="ECO:0000313" key="3">
    <source>
        <dbReference type="EMBL" id="KMZ70816.1"/>
    </source>
</evidence>
<accession>A0A0K9PPC2</accession>
<dbReference type="Proteomes" id="UP000036987">
    <property type="component" value="Unassembled WGS sequence"/>
</dbReference>
<dbReference type="PANTHER" id="PTHR45639">
    <property type="entry name" value="HSC70CB, ISOFORM G-RELATED"/>
    <property type="match status" value="1"/>
</dbReference>
<dbReference type="EMBL" id="LFYR01000709">
    <property type="protein sequence ID" value="KMZ70816.1"/>
    <property type="molecule type" value="Genomic_DNA"/>
</dbReference>
<name>A0A0K9PPC2_ZOSMR</name>
<dbReference type="SUPFAM" id="SSF100934">
    <property type="entry name" value="Heat shock protein 70kD (HSP70), C-terminal subdomain"/>
    <property type="match status" value="1"/>
</dbReference>
<dbReference type="InterPro" id="IPR013126">
    <property type="entry name" value="Hsp_70_fam"/>
</dbReference>
<comment type="caution">
    <text evidence="3">The sequence shown here is derived from an EMBL/GenBank/DDBJ whole genome shotgun (WGS) entry which is preliminary data.</text>
</comment>
<keyword evidence="2" id="KW-0067">ATP-binding</keyword>
<evidence type="ECO:0000256" key="1">
    <source>
        <dbReference type="ARBA" id="ARBA00022741"/>
    </source>
</evidence>
<sequence length="162" mass="18659">MILGKSFASDLEKENFSRVSDDFEKWLHEDGDEKTQSAYKSKLDELREFLTPIENRFNNNEHLVKVTKEFEESIHNMEISAVSLPLIVKRVGSIFKWAGSLLRKSLNSFVASIHKWVRSVCCETDKWLKCILNDMLQNCIIPVSTDDIKKKINDLNGSIHGD</sequence>
<dbReference type="AlphaFoldDB" id="A0A0K9PPC2"/>
<keyword evidence="4" id="KW-1185">Reference proteome</keyword>
<protein>
    <submittedName>
        <fullName evidence="3">Uncharacterized protein</fullName>
    </submittedName>
</protein>
<organism evidence="3 4">
    <name type="scientific">Zostera marina</name>
    <name type="common">Eelgrass</name>
    <dbReference type="NCBI Taxonomy" id="29655"/>
    <lineage>
        <taxon>Eukaryota</taxon>
        <taxon>Viridiplantae</taxon>
        <taxon>Streptophyta</taxon>
        <taxon>Embryophyta</taxon>
        <taxon>Tracheophyta</taxon>
        <taxon>Spermatophyta</taxon>
        <taxon>Magnoliopsida</taxon>
        <taxon>Liliopsida</taxon>
        <taxon>Zosteraceae</taxon>
        <taxon>Zostera</taxon>
    </lineage>
</organism>
<dbReference type="InterPro" id="IPR029048">
    <property type="entry name" value="HSP70_C_sf"/>
</dbReference>
<proteinExistence type="predicted"/>
<evidence type="ECO:0000313" key="4">
    <source>
        <dbReference type="Proteomes" id="UP000036987"/>
    </source>
</evidence>
<dbReference type="Gene3D" id="1.20.1270.10">
    <property type="match status" value="1"/>
</dbReference>
<evidence type="ECO:0000256" key="2">
    <source>
        <dbReference type="ARBA" id="ARBA00022840"/>
    </source>
</evidence>
<dbReference type="PANTHER" id="PTHR45639:SF10">
    <property type="entry name" value="HEAT SHOCK 70 KDA PROTEIN 16 ISOFORM X1"/>
    <property type="match status" value="1"/>
</dbReference>
<dbReference type="OrthoDB" id="1597571at2759"/>
<reference evidence="4" key="1">
    <citation type="journal article" date="2016" name="Nature">
        <title>The genome of the seagrass Zostera marina reveals angiosperm adaptation to the sea.</title>
        <authorList>
            <person name="Olsen J.L."/>
            <person name="Rouze P."/>
            <person name="Verhelst B."/>
            <person name="Lin Y.-C."/>
            <person name="Bayer T."/>
            <person name="Collen J."/>
            <person name="Dattolo E."/>
            <person name="De Paoli E."/>
            <person name="Dittami S."/>
            <person name="Maumus F."/>
            <person name="Michel G."/>
            <person name="Kersting A."/>
            <person name="Lauritano C."/>
            <person name="Lohaus R."/>
            <person name="Toepel M."/>
            <person name="Tonon T."/>
            <person name="Vanneste K."/>
            <person name="Amirebrahimi M."/>
            <person name="Brakel J."/>
            <person name="Bostroem C."/>
            <person name="Chovatia M."/>
            <person name="Grimwood J."/>
            <person name="Jenkins J.W."/>
            <person name="Jueterbock A."/>
            <person name="Mraz A."/>
            <person name="Stam W.T."/>
            <person name="Tice H."/>
            <person name="Bornberg-Bauer E."/>
            <person name="Green P.J."/>
            <person name="Pearson G.A."/>
            <person name="Procaccini G."/>
            <person name="Duarte C.M."/>
            <person name="Schmutz J."/>
            <person name="Reusch T.B.H."/>
            <person name="Van de Peer Y."/>
        </authorList>
    </citation>
    <scope>NUCLEOTIDE SEQUENCE [LARGE SCALE GENOMIC DNA]</scope>
    <source>
        <strain evidence="4">cv. Finnish</strain>
    </source>
</reference>